<evidence type="ECO:0000259" key="1">
    <source>
        <dbReference type="PROSITE" id="PS50113"/>
    </source>
</evidence>
<dbReference type="InterPro" id="IPR035965">
    <property type="entry name" value="PAS-like_dom_sf"/>
</dbReference>
<dbReference type="EMBL" id="VSSQ01084219">
    <property type="protein sequence ID" value="MPN32292.1"/>
    <property type="molecule type" value="Genomic_DNA"/>
</dbReference>
<dbReference type="AlphaFoldDB" id="A0A645H1R9"/>
<comment type="caution">
    <text evidence="2">The sequence shown here is derived from an EMBL/GenBank/DDBJ whole genome shotgun (WGS) entry which is preliminary data.</text>
</comment>
<feature type="domain" description="PAC" evidence="1">
    <location>
        <begin position="1"/>
        <end position="37"/>
    </location>
</feature>
<dbReference type="SUPFAM" id="SSF55785">
    <property type="entry name" value="PYP-like sensor domain (PAS domain)"/>
    <property type="match status" value="1"/>
</dbReference>
<dbReference type="Gene3D" id="3.30.450.20">
    <property type="entry name" value="PAS domain"/>
    <property type="match status" value="1"/>
</dbReference>
<accession>A0A645H1R9</accession>
<reference evidence="2" key="1">
    <citation type="submission" date="2019-08" db="EMBL/GenBank/DDBJ databases">
        <authorList>
            <person name="Kucharzyk K."/>
            <person name="Murdoch R.W."/>
            <person name="Higgins S."/>
            <person name="Loffler F."/>
        </authorList>
    </citation>
    <scope>NUCLEOTIDE SEQUENCE</scope>
</reference>
<sequence>MSVNGRPIYDKEGKLKFIVLSCRNITKDIETQRSMEQQKKLLETIIDTMQESLYVVDRDGNYITSNKLSKERLSTAFQTIEQSFNSSEMYDSNGKRLTIEELPAYSVFRGESIKDQIYHHVYNEKEFDIVTSGTPILD</sequence>
<evidence type="ECO:0000313" key="2">
    <source>
        <dbReference type="EMBL" id="MPN32292.1"/>
    </source>
</evidence>
<protein>
    <recommendedName>
        <fullName evidence="1">PAC domain-containing protein</fullName>
    </recommendedName>
</protein>
<proteinExistence type="predicted"/>
<organism evidence="2">
    <name type="scientific">bioreactor metagenome</name>
    <dbReference type="NCBI Taxonomy" id="1076179"/>
    <lineage>
        <taxon>unclassified sequences</taxon>
        <taxon>metagenomes</taxon>
        <taxon>ecological metagenomes</taxon>
    </lineage>
</organism>
<name>A0A645H1R9_9ZZZZ</name>
<dbReference type="PROSITE" id="PS50113">
    <property type="entry name" value="PAC"/>
    <property type="match status" value="1"/>
</dbReference>
<gene>
    <name evidence="2" type="ORF">SDC9_179770</name>
</gene>
<dbReference type="InterPro" id="IPR000700">
    <property type="entry name" value="PAS-assoc_C"/>
</dbReference>